<feature type="non-terminal residue" evidence="1">
    <location>
        <position position="396"/>
    </location>
</feature>
<name>A0AAD6S3X2_9AGAR</name>
<keyword evidence="2" id="KW-1185">Reference proteome</keyword>
<feature type="non-terminal residue" evidence="1">
    <location>
        <position position="1"/>
    </location>
</feature>
<evidence type="ECO:0000313" key="1">
    <source>
        <dbReference type="EMBL" id="KAJ7020102.1"/>
    </source>
</evidence>
<gene>
    <name evidence="1" type="ORF">C8F04DRAFT_915868</name>
</gene>
<dbReference type="AlphaFoldDB" id="A0AAD6S3X2"/>
<reference evidence="1" key="1">
    <citation type="submission" date="2023-03" db="EMBL/GenBank/DDBJ databases">
        <title>Massive genome expansion in bonnet fungi (Mycena s.s.) driven by repeated elements and novel gene families across ecological guilds.</title>
        <authorList>
            <consortium name="Lawrence Berkeley National Laboratory"/>
            <person name="Harder C.B."/>
            <person name="Miyauchi S."/>
            <person name="Viragh M."/>
            <person name="Kuo A."/>
            <person name="Thoen E."/>
            <person name="Andreopoulos B."/>
            <person name="Lu D."/>
            <person name="Skrede I."/>
            <person name="Drula E."/>
            <person name="Henrissat B."/>
            <person name="Morin E."/>
            <person name="Kohler A."/>
            <person name="Barry K."/>
            <person name="LaButti K."/>
            <person name="Morin E."/>
            <person name="Salamov A."/>
            <person name="Lipzen A."/>
            <person name="Mereny Z."/>
            <person name="Hegedus B."/>
            <person name="Baldrian P."/>
            <person name="Stursova M."/>
            <person name="Weitz H."/>
            <person name="Taylor A."/>
            <person name="Grigoriev I.V."/>
            <person name="Nagy L.G."/>
            <person name="Martin F."/>
            <person name="Kauserud H."/>
        </authorList>
    </citation>
    <scope>NUCLEOTIDE SEQUENCE</scope>
    <source>
        <strain evidence="1">CBHHK200</strain>
    </source>
</reference>
<protein>
    <submittedName>
        <fullName evidence="1">Uncharacterized protein</fullName>
    </submittedName>
</protein>
<organism evidence="1 2">
    <name type="scientific">Mycena alexandri</name>
    <dbReference type="NCBI Taxonomy" id="1745969"/>
    <lineage>
        <taxon>Eukaryota</taxon>
        <taxon>Fungi</taxon>
        <taxon>Dikarya</taxon>
        <taxon>Basidiomycota</taxon>
        <taxon>Agaricomycotina</taxon>
        <taxon>Agaricomycetes</taxon>
        <taxon>Agaricomycetidae</taxon>
        <taxon>Agaricales</taxon>
        <taxon>Marasmiineae</taxon>
        <taxon>Mycenaceae</taxon>
        <taxon>Mycena</taxon>
    </lineage>
</organism>
<comment type="caution">
    <text evidence="1">The sequence shown here is derived from an EMBL/GenBank/DDBJ whole genome shotgun (WGS) entry which is preliminary data.</text>
</comment>
<dbReference type="Proteomes" id="UP001218188">
    <property type="component" value="Unassembled WGS sequence"/>
</dbReference>
<dbReference type="EMBL" id="JARJCM010000274">
    <property type="protein sequence ID" value="KAJ7020102.1"/>
    <property type="molecule type" value="Genomic_DNA"/>
</dbReference>
<sequence>VLGRDVMGAIWADMRRTILPSWVAAAPKNWGTAKRGKLSAAHWKAVWTIHLPVTLIWLWRNETSRKRELLNNMLEGVMAVLCAAFKSTDINTSQMFDYHFREYMTGVARLFRENTIIPSQHIAFHIGQHMRESGPEHSKGAQFYERYIHHLQKQNTNGKFGTDSSRTGEMESTFMQASARTANLKALLSDNPEIRAQVAATVKACDLIAGPSAVEFDANPHSPVPSSSQWISLPRRERQLLHQYLRQKHGESFGVELWRASGIIMDEIWVGGVGYARQNVRKYDCDSHILFRKPAHPELDDLTTGKILNIFEYWFTAPDGSEIKGTYLIIEEFNVHPIPPDQDPYRKYTAFGYLADTVGVVDTYVIEDSHILAHCALTSIVSNGVNLTHVLPVTQV</sequence>
<evidence type="ECO:0000313" key="2">
    <source>
        <dbReference type="Proteomes" id="UP001218188"/>
    </source>
</evidence>
<proteinExistence type="predicted"/>
<accession>A0AAD6S3X2</accession>